<dbReference type="GO" id="GO:0005634">
    <property type="term" value="C:nucleus"/>
    <property type="evidence" value="ECO:0007669"/>
    <property type="project" value="UniProtKB-SubCell"/>
</dbReference>
<feature type="region of interest" description="Disordered" evidence="7">
    <location>
        <begin position="641"/>
        <end position="704"/>
    </location>
</feature>
<feature type="region of interest" description="Disordered" evidence="7">
    <location>
        <begin position="718"/>
        <end position="755"/>
    </location>
</feature>
<dbReference type="PROSITE" id="PS50114">
    <property type="entry name" value="GATA_ZN_FINGER_2"/>
    <property type="match status" value="2"/>
</dbReference>
<dbReference type="InterPro" id="IPR013088">
    <property type="entry name" value="Znf_NHR/GATA"/>
</dbReference>
<feature type="compositionally biased region" description="Low complexity" evidence="7">
    <location>
        <begin position="345"/>
        <end position="380"/>
    </location>
</feature>
<accession>A0A098VMS8</accession>
<evidence type="ECO:0000313" key="9">
    <source>
        <dbReference type="EMBL" id="KGG50119.1"/>
    </source>
</evidence>
<comment type="caution">
    <text evidence="9">The sequence shown here is derived from an EMBL/GenBank/DDBJ whole genome shotgun (WGS) entry which is preliminary data.</text>
</comment>
<feature type="compositionally biased region" description="Low complexity" evidence="7">
    <location>
        <begin position="641"/>
        <end position="673"/>
    </location>
</feature>
<dbReference type="PRINTS" id="PR00619">
    <property type="entry name" value="GATAZNFINGER"/>
</dbReference>
<dbReference type="PROSITE" id="PS00344">
    <property type="entry name" value="GATA_ZN_FINGER_1"/>
    <property type="match status" value="2"/>
</dbReference>
<dbReference type="GO" id="GO:0000978">
    <property type="term" value="F:RNA polymerase II cis-regulatory region sequence-specific DNA binding"/>
    <property type="evidence" value="ECO:0007669"/>
    <property type="project" value="TreeGrafter"/>
</dbReference>
<evidence type="ECO:0000256" key="7">
    <source>
        <dbReference type="SAM" id="MobiDB-lite"/>
    </source>
</evidence>
<feature type="domain" description="GATA-type" evidence="8">
    <location>
        <begin position="570"/>
        <end position="612"/>
    </location>
</feature>
<dbReference type="SUPFAM" id="SSF57716">
    <property type="entry name" value="Glucocorticoid receptor-like (DNA-binding domain)"/>
    <property type="match status" value="2"/>
</dbReference>
<dbReference type="Pfam" id="PF00320">
    <property type="entry name" value="GATA"/>
    <property type="match status" value="2"/>
</dbReference>
<dbReference type="AlphaFoldDB" id="A0A098VMS8"/>
<evidence type="ECO:0000259" key="8">
    <source>
        <dbReference type="PROSITE" id="PS50114"/>
    </source>
</evidence>
<organism evidence="9 10">
    <name type="scientific">Mitosporidium daphniae</name>
    <dbReference type="NCBI Taxonomy" id="1485682"/>
    <lineage>
        <taxon>Eukaryota</taxon>
        <taxon>Fungi</taxon>
        <taxon>Fungi incertae sedis</taxon>
        <taxon>Microsporidia</taxon>
        <taxon>Mitosporidium</taxon>
    </lineage>
</organism>
<gene>
    <name evidence="9" type="ORF">DI09_88p10</name>
</gene>
<dbReference type="InterPro" id="IPR000679">
    <property type="entry name" value="Znf_GATA"/>
</dbReference>
<keyword evidence="10" id="KW-1185">Reference proteome</keyword>
<reference evidence="9 10" key="1">
    <citation type="submission" date="2014-04" db="EMBL/GenBank/DDBJ databases">
        <title>A new species of microsporidia sheds light on the evolution of extreme parasitism.</title>
        <authorList>
            <person name="Haag K.L."/>
            <person name="James T.Y."/>
            <person name="Larsson R."/>
            <person name="Schaer T.M."/>
            <person name="Refardt D."/>
            <person name="Pombert J.-F."/>
            <person name="Ebert D."/>
        </authorList>
    </citation>
    <scope>NUCLEOTIDE SEQUENCE [LARGE SCALE GENOMIC DNA]</scope>
    <source>
        <strain evidence="9 10">UGP3</strain>
        <tissue evidence="9">Spores</tissue>
    </source>
</reference>
<keyword evidence="5" id="KW-0539">Nucleus</keyword>
<evidence type="ECO:0000256" key="1">
    <source>
        <dbReference type="ARBA" id="ARBA00004123"/>
    </source>
</evidence>
<feature type="compositionally biased region" description="Low complexity" evidence="7">
    <location>
        <begin position="298"/>
        <end position="312"/>
    </location>
</feature>
<dbReference type="InterPro" id="IPR039355">
    <property type="entry name" value="Transcription_factor_GATA"/>
</dbReference>
<keyword evidence="4" id="KW-0862">Zinc</keyword>
<proteinExistence type="predicted"/>
<dbReference type="GO" id="GO:0045944">
    <property type="term" value="P:positive regulation of transcription by RNA polymerase II"/>
    <property type="evidence" value="ECO:0007669"/>
    <property type="project" value="TreeGrafter"/>
</dbReference>
<dbReference type="EMBL" id="JMKJ01000599">
    <property type="protein sequence ID" value="KGG50119.1"/>
    <property type="molecule type" value="Genomic_DNA"/>
</dbReference>
<protein>
    <submittedName>
        <fullName evidence="9">GATA-4/5/6 transcription factor</fullName>
    </submittedName>
</protein>
<dbReference type="RefSeq" id="XP_013236555.1">
    <property type="nucleotide sequence ID" value="XM_013381101.1"/>
</dbReference>
<evidence type="ECO:0000313" key="10">
    <source>
        <dbReference type="Proteomes" id="UP000029725"/>
    </source>
</evidence>
<dbReference type="GeneID" id="25260987"/>
<dbReference type="VEuPathDB" id="MicrosporidiaDB:DI09_88p10"/>
<feature type="region of interest" description="Disordered" evidence="7">
    <location>
        <begin position="195"/>
        <end position="220"/>
    </location>
</feature>
<evidence type="ECO:0000256" key="4">
    <source>
        <dbReference type="ARBA" id="ARBA00022833"/>
    </source>
</evidence>
<evidence type="ECO:0000256" key="5">
    <source>
        <dbReference type="ARBA" id="ARBA00023242"/>
    </source>
</evidence>
<feature type="region of interest" description="Disordered" evidence="7">
    <location>
        <begin position="1"/>
        <end position="22"/>
    </location>
</feature>
<dbReference type="PANTHER" id="PTHR10071:SF281">
    <property type="entry name" value="BOX A-BINDING FACTOR-RELATED"/>
    <property type="match status" value="1"/>
</dbReference>
<dbReference type="GO" id="GO:0008270">
    <property type="term" value="F:zinc ion binding"/>
    <property type="evidence" value="ECO:0007669"/>
    <property type="project" value="UniProtKB-KW"/>
</dbReference>
<feature type="domain" description="GATA-type" evidence="8">
    <location>
        <begin position="517"/>
        <end position="567"/>
    </location>
</feature>
<feature type="region of interest" description="Disordered" evidence="7">
    <location>
        <begin position="279"/>
        <end position="318"/>
    </location>
</feature>
<feature type="compositionally biased region" description="Low complexity" evidence="7">
    <location>
        <begin position="690"/>
        <end position="700"/>
    </location>
</feature>
<keyword evidence="2" id="KW-0479">Metal-binding</keyword>
<feature type="region of interest" description="Disordered" evidence="7">
    <location>
        <begin position="330"/>
        <end position="380"/>
    </location>
</feature>
<dbReference type="Proteomes" id="UP000029725">
    <property type="component" value="Unassembled WGS sequence"/>
</dbReference>
<dbReference type="Gene3D" id="3.30.50.10">
    <property type="entry name" value="Erythroid Transcription Factor GATA-1, subunit A"/>
    <property type="match status" value="2"/>
</dbReference>
<sequence>MMLSKASIPSPSSAIKGPTTNAMSPNMANASQVTGSGNVALCISTAAALQTHSSKAATLSTITPPSSAGCSGGTSSAGSHSPMMPAYRSSTEDVPPSTMMMMDTSASTEEEGKYWHLPHQDTGYLSPQNGGRGLDSTRMMANNESASPSLTYHRTYSTPNIHYSFSPETTISNGGIGAQNYQRFANYYQKSPNSGAGIDAPRLGPSNAAPPMGTASSHSGTTAGYSPLAFTHEQQAQYLYALYHQQLQAQVKEEQAQRLMMYSGSGFPQDSLMYYAGGRQAQATMESPTSTSSGSKVNNGSTSSSPTSNSPTIAKNVSPQAQQEMLGMGFSSNGQHAHYPHFRSSTESAASSSSSSSSGISTPPNSGSMSFTSSPASSSIIPSKENMMMMENPSVGAGVHGVQHQPASSSSTSSLFNLHHMPYSFYMGAGGASPSSQMVGVPQQHYGASQFSAAQSQYFGSSRGAIVTQQHPQHQMINGYHPQNSSAIHPMAHHPMISVAHHHSAGSAASTASIKICSNCGCTSTPSWRRCPTGKQLLCNACGLYQKLHNKPRPFCVLDDGSVKVQRNAFLEATRCGHCNTTETPLWRRGSNGQSLCNACGLYFKQHRQYRPSLPNTGWLSTGGYDAEIMNGGANIANMSNAGSGMNSSSSPAYQHYQHHQAQSSLHHQQQSAWLASGAATPLGGDGTCSQSSSSSSSSSGLLLGAEDENVGNRAEFHQHAHLQSPPENHAEDLVGDDSSAPANGANSVNSNQASNHGHHMMLAAHAMSPEDEAAVSALAEQMLDAQELFTREEDPSVLAAVAAAAAAAKIHHFERGGVGFAAADIEESVVGNPASC</sequence>
<feature type="compositionally biased region" description="Polar residues" evidence="7">
    <location>
        <begin position="281"/>
        <end position="297"/>
    </location>
</feature>
<dbReference type="SMART" id="SM00401">
    <property type="entry name" value="ZnF_GATA"/>
    <property type="match status" value="2"/>
</dbReference>
<keyword evidence="3 6" id="KW-0863">Zinc-finger</keyword>
<dbReference type="PANTHER" id="PTHR10071">
    <property type="entry name" value="TRANSCRIPTION FACTOR GATA FAMILY MEMBER"/>
    <property type="match status" value="1"/>
</dbReference>
<comment type="subcellular location">
    <subcellularLocation>
        <location evidence="1">Nucleus</location>
    </subcellularLocation>
</comment>
<feature type="compositionally biased region" description="Low complexity" evidence="7">
    <location>
        <begin position="66"/>
        <end position="81"/>
    </location>
</feature>
<dbReference type="OrthoDB" id="515401at2759"/>
<evidence type="ECO:0000256" key="2">
    <source>
        <dbReference type="ARBA" id="ARBA00022723"/>
    </source>
</evidence>
<dbReference type="GO" id="GO:0000981">
    <property type="term" value="F:DNA-binding transcription factor activity, RNA polymerase II-specific"/>
    <property type="evidence" value="ECO:0007669"/>
    <property type="project" value="TreeGrafter"/>
</dbReference>
<dbReference type="GO" id="GO:0000122">
    <property type="term" value="P:negative regulation of transcription by RNA polymerase II"/>
    <property type="evidence" value="ECO:0007669"/>
    <property type="project" value="TreeGrafter"/>
</dbReference>
<dbReference type="HOGENOM" id="CLU_339498_0_0_1"/>
<feature type="region of interest" description="Disordered" evidence="7">
    <location>
        <begin position="60"/>
        <end position="97"/>
    </location>
</feature>
<feature type="compositionally biased region" description="Polar residues" evidence="7">
    <location>
        <begin position="741"/>
        <end position="755"/>
    </location>
</feature>
<evidence type="ECO:0000256" key="3">
    <source>
        <dbReference type="ARBA" id="ARBA00022771"/>
    </source>
</evidence>
<feature type="compositionally biased region" description="Low complexity" evidence="7">
    <location>
        <begin position="1"/>
        <end position="16"/>
    </location>
</feature>
<name>A0A098VMS8_9MICR</name>
<dbReference type="CDD" id="cd00202">
    <property type="entry name" value="ZnF_GATA"/>
    <property type="match status" value="2"/>
</dbReference>
<evidence type="ECO:0000256" key="6">
    <source>
        <dbReference type="PROSITE-ProRule" id="PRU00094"/>
    </source>
</evidence>